<keyword evidence="2" id="KW-0645">Protease</keyword>
<evidence type="ECO:0000256" key="4">
    <source>
        <dbReference type="ARBA" id="ARBA00022801"/>
    </source>
</evidence>
<dbReference type="PANTHER" id="PTHR47967:SF128">
    <property type="entry name" value="ASPARTIC PROTEINASE CDR1-LIKE"/>
    <property type="match status" value="1"/>
</dbReference>
<protein>
    <recommendedName>
        <fullName evidence="7">Peptidase A1 domain-containing protein</fullName>
    </recommendedName>
</protein>
<dbReference type="GO" id="GO:0004190">
    <property type="term" value="F:aspartic-type endopeptidase activity"/>
    <property type="evidence" value="ECO:0000318"/>
    <property type="project" value="GO_Central"/>
</dbReference>
<dbReference type="Pfam" id="PF14541">
    <property type="entry name" value="TAXi_C"/>
    <property type="match status" value="1"/>
</dbReference>
<evidence type="ECO:0000256" key="1">
    <source>
        <dbReference type="ARBA" id="ARBA00007447"/>
    </source>
</evidence>
<keyword evidence="9" id="KW-1185">Reference proteome</keyword>
<organism evidence="8 9">
    <name type="scientific">Amborella trichopoda</name>
    <dbReference type="NCBI Taxonomy" id="13333"/>
    <lineage>
        <taxon>Eukaryota</taxon>
        <taxon>Viridiplantae</taxon>
        <taxon>Streptophyta</taxon>
        <taxon>Embryophyta</taxon>
        <taxon>Tracheophyta</taxon>
        <taxon>Spermatophyta</taxon>
        <taxon>Magnoliopsida</taxon>
        <taxon>Amborellales</taxon>
        <taxon>Amborellaceae</taxon>
        <taxon>Amborella</taxon>
    </lineage>
</organism>
<feature type="chain" id="PRO_5004658962" description="Peptidase A1 domain-containing protein" evidence="6">
    <location>
        <begin position="26"/>
        <end position="432"/>
    </location>
</feature>
<dbReference type="InterPro" id="IPR032861">
    <property type="entry name" value="TAXi_N"/>
</dbReference>
<dbReference type="InterPro" id="IPR021109">
    <property type="entry name" value="Peptidase_aspartic_dom_sf"/>
</dbReference>
<evidence type="ECO:0000256" key="5">
    <source>
        <dbReference type="ARBA" id="ARBA00023180"/>
    </source>
</evidence>
<dbReference type="InterPro" id="IPR051708">
    <property type="entry name" value="Plant_Aspart_Prot_A1"/>
</dbReference>
<reference evidence="9" key="1">
    <citation type="journal article" date="2013" name="Science">
        <title>The Amborella genome and the evolution of flowering plants.</title>
        <authorList>
            <consortium name="Amborella Genome Project"/>
        </authorList>
    </citation>
    <scope>NUCLEOTIDE SEQUENCE [LARGE SCALE GENOMIC DNA]</scope>
</reference>
<comment type="similarity">
    <text evidence="1">Belongs to the peptidase A1 family.</text>
</comment>
<sequence length="432" mass="46061">MALLGPLTLFLYTLSATSLVHQSASENITGFSLGLIHHDSPQSAFYNASATEHDRIREAIVLSISRHLLMGSTLPLEVSTPLSLQNYGYLMKVGIGTPFKEFTLALDTGGVMLWTQCVPCTSCFTQNDPIFDPSKSSTYQKVSCNDPICRQPPPCADGCPYEVNYAGGSHSHGTLSSETITFLGSSSGGSASYGGIKFGCGFDNAMNGNIRTGVAGFGAGPLSLVNQLSGSLGNKFSYCLSPKGTGTLSMGDPADISGSDVKATPIFQLQLHGEFFFLNLMDISVGAKRIGIPPGSFDPVNYQTGLFLDTSTVLTFLSSSVYNQLIDNLKAVVTFTPSARDPLNQLDLCYQGSLNDAKLGTPNITLHFTDNADWVVSPENLYLEVAPGVVCVAMKQASSISSIGTLMQRNMKVEYNLESKRMFFAPADCSAA</sequence>
<dbReference type="Proteomes" id="UP000017836">
    <property type="component" value="Unassembled WGS sequence"/>
</dbReference>
<dbReference type="OrthoDB" id="2747330at2759"/>
<dbReference type="GO" id="GO:0005576">
    <property type="term" value="C:extracellular region"/>
    <property type="evidence" value="ECO:0000318"/>
    <property type="project" value="GO_Central"/>
</dbReference>
<dbReference type="CDD" id="cd05476">
    <property type="entry name" value="pepsin_A_like_plant"/>
    <property type="match status" value="1"/>
</dbReference>
<dbReference type="InterPro" id="IPR033121">
    <property type="entry name" value="PEPTIDASE_A1"/>
</dbReference>
<dbReference type="HOGENOM" id="CLU_005738_8_0_1"/>
<dbReference type="EMBL" id="KI392405">
    <property type="protein sequence ID" value="ERN16903.1"/>
    <property type="molecule type" value="Genomic_DNA"/>
</dbReference>
<dbReference type="KEGG" id="atr:18445233"/>
<dbReference type="Pfam" id="PF14543">
    <property type="entry name" value="TAXi_N"/>
    <property type="match status" value="1"/>
</dbReference>
<keyword evidence="6" id="KW-0732">Signal</keyword>
<dbReference type="OMA" id="CNNKADH"/>
<evidence type="ECO:0000256" key="6">
    <source>
        <dbReference type="SAM" id="SignalP"/>
    </source>
</evidence>
<keyword evidence="4" id="KW-0378">Hydrolase</keyword>
<dbReference type="InterPro" id="IPR032799">
    <property type="entry name" value="TAXi_C"/>
</dbReference>
<feature type="domain" description="Peptidase A1" evidence="7">
    <location>
        <begin position="89"/>
        <end position="425"/>
    </location>
</feature>
<name>U5D933_AMBTC</name>
<evidence type="ECO:0000256" key="2">
    <source>
        <dbReference type="ARBA" id="ARBA00022670"/>
    </source>
</evidence>
<evidence type="ECO:0000259" key="7">
    <source>
        <dbReference type="PROSITE" id="PS51767"/>
    </source>
</evidence>
<dbReference type="InterPro" id="IPR034161">
    <property type="entry name" value="Pepsin-like_plant"/>
</dbReference>
<dbReference type="Gramene" id="ERN16903">
    <property type="protein sequence ID" value="ERN16903"/>
    <property type="gene ID" value="AMTR_s00057p00166040"/>
</dbReference>
<feature type="signal peptide" evidence="6">
    <location>
        <begin position="1"/>
        <end position="25"/>
    </location>
</feature>
<dbReference type="AlphaFoldDB" id="U5D933"/>
<evidence type="ECO:0000313" key="8">
    <source>
        <dbReference type="EMBL" id="ERN16903.1"/>
    </source>
</evidence>
<proteinExistence type="inferred from homology"/>
<dbReference type="PROSITE" id="PS51767">
    <property type="entry name" value="PEPTIDASE_A1"/>
    <property type="match status" value="1"/>
</dbReference>
<dbReference type="GO" id="GO:0006508">
    <property type="term" value="P:proteolysis"/>
    <property type="evidence" value="ECO:0007669"/>
    <property type="project" value="UniProtKB-KW"/>
</dbReference>
<dbReference type="eggNOG" id="KOG1339">
    <property type="taxonomic scope" value="Eukaryota"/>
</dbReference>
<keyword evidence="5" id="KW-0325">Glycoprotein</keyword>
<evidence type="ECO:0000256" key="3">
    <source>
        <dbReference type="ARBA" id="ARBA00022750"/>
    </source>
</evidence>
<gene>
    <name evidence="8" type="ORF">AMTR_s00057p00166040</name>
</gene>
<dbReference type="Gene3D" id="2.40.70.10">
    <property type="entry name" value="Acid Proteases"/>
    <property type="match status" value="2"/>
</dbReference>
<evidence type="ECO:0000313" key="9">
    <source>
        <dbReference type="Proteomes" id="UP000017836"/>
    </source>
</evidence>
<accession>U5D933</accession>
<dbReference type="SUPFAM" id="SSF50630">
    <property type="entry name" value="Acid proteases"/>
    <property type="match status" value="1"/>
</dbReference>
<dbReference type="PANTHER" id="PTHR47967">
    <property type="entry name" value="OS07G0603500 PROTEIN-RELATED"/>
    <property type="match status" value="1"/>
</dbReference>
<keyword evidence="3" id="KW-0064">Aspartyl protease</keyword>